<sequence>MYYTQPNMWYYPYPPNREDMMMSKDNQQMMEMMQEHMRMTEEIRQMVYDMNERFKWIEIELPTT</sequence>
<accession>A0ABW5V6Y8</accession>
<protein>
    <recommendedName>
        <fullName evidence="3">Spore coat protein</fullName>
    </recommendedName>
</protein>
<reference evidence="2" key="1">
    <citation type="journal article" date="2019" name="Int. J. Syst. Evol. Microbiol.">
        <title>The Global Catalogue of Microorganisms (GCM) 10K type strain sequencing project: providing services to taxonomists for standard genome sequencing and annotation.</title>
        <authorList>
            <consortium name="The Broad Institute Genomics Platform"/>
            <consortium name="The Broad Institute Genome Sequencing Center for Infectious Disease"/>
            <person name="Wu L."/>
            <person name="Ma J."/>
        </authorList>
    </citation>
    <scope>NUCLEOTIDE SEQUENCE [LARGE SCALE GENOMIC DNA]</scope>
    <source>
        <strain evidence="2">TISTR 1535</strain>
    </source>
</reference>
<gene>
    <name evidence="1" type="ORF">ACFSUO_05325</name>
</gene>
<dbReference type="EMBL" id="JBHUNA010000009">
    <property type="protein sequence ID" value="MFD2760390.1"/>
    <property type="molecule type" value="Genomic_DNA"/>
</dbReference>
<name>A0ABW5V6Y8_9BACI</name>
<dbReference type="RefSeq" id="WP_382391830.1">
    <property type="nucleotide sequence ID" value="NZ_JBHUNA010000009.1"/>
</dbReference>
<comment type="caution">
    <text evidence="1">The sequence shown here is derived from an EMBL/GenBank/DDBJ whole genome shotgun (WGS) entry which is preliminary data.</text>
</comment>
<organism evidence="1 2">
    <name type="scientific">Lentibacillus juripiscarius</name>
    <dbReference type="NCBI Taxonomy" id="257446"/>
    <lineage>
        <taxon>Bacteria</taxon>
        <taxon>Bacillati</taxon>
        <taxon>Bacillota</taxon>
        <taxon>Bacilli</taxon>
        <taxon>Bacillales</taxon>
        <taxon>Bacillaceae</taxon>
        <taxon>Lentibacillus</taxon>
    </lineage>
</organism>
<evidence type="ECO:0000313" key="2">
    <source>
        <dbReference type="Proteomes" id="UP001597502"/>
    </source>
</evidence>
<evidence type="ECO:0008006" key="3">
    <source>
        <dbReference type="Google" id="ProtNLM"/>
    </source>
</evidence>
<keyword evidence="2" id="KW-1185">Reference proteome</keyword>
<proteinExistence type="predicted"/>
<dbReference type="Proteomes" id="UP001597502">
    <property type="component" value="Unassembled WGS sequence"/>
</dbReference>
<evidence type="ECO:0000313" key="1">
    <source>
        <dbReference type="EMBL" id="MFD2760390.1"/>
    </source>
</evidence>